<dbReference type="PANTHER" id="PTHR39198:SF1">
    <property type="entry name" value="ALPHA-GALACTOSIDASE NEW3 DOMAIN-CONTAINING PROTEIN"/>
    <property type="match status" value="1"/>
</dbReference>
<dbReference type="Gene3D" id="2.60.40.10">
    <property type="entry name" value="Immunoglobulins"/>
    <property type="match status" value="3"/>
</dbReference>
<feature type="domain" description="FixG C-terminal immunoglobulin-like" evidence="3">
    <location>
        <begin position="161"/>
        <end position="233"/>
    </location>
</feature>
<feature type="domain" description="Alpha-galactosidase NEW3" evidence="2">
    <location>
        <begin position="42"/>
        <end position="120"/>
    </location>
</feature>
<evidence type="ECO:0000259" key="2">
    <source>
        <dbReference type="Pfam" id="PF10633"/>
    </source>
</evidence>
<reference evidence="4" key="2">
    <citation type="journal article" date="2012" name="PLoS ONE">
        <title>A Deeply Branching Thermophilic Bacterium with an Ancient Acetyl-CoA Pathway Dominates a Subsurface Ecosystem.</title>
        <authorList>
            <person name="Takami H."/>
            <person name="Noguchi H."/>
            <person name="Takaki Y."/>
            <person name="Uchiyama I."/>
            <person name="Toyoda A."/>
            <person name="Nishi S."/>
            <person name="Chee G.-J."/>
            <person name="Arai W."/>
            <person name="Nunoura T."/>
            <person name="Itoh T."/>
            <person name="Hattori M."/>
            <person name="Takai K."/>
        </authorList>
    </citation>
    <scope>NUCLEOTIDE SEQUENCE</scope>
</reference>
<protein>
    <submittedName>
        <fullName evidence="4">Hypothetical conserved protein</fullName>
    </submittedName>
</protein>
<evidence type="ECO:0000256" key="1">
    <source>
        <dbReference type="SAM" id="Phobius"/>
    </source>
</evidence>
<evidence type="ECO:0000259" key="3">
    <source>
        <dbReference type="Pfam" id="PF11614"/>
    </source>
</evidence>
<dbReference type="AlphaFoldDB" id="H5SI44"/>
<dbReference type="InterPro" id="IPR018905">
    <property type="entry name" value="A-galactase_NEW3"/>
</dbReference>
<accession>H5SI44</accession>
<feature type="domain" description="Alpha-galactosidase NEW3" evidence="2">
    <location>
        <begin position="266"/>
        <end position="339"/>
    </location>
</feature>
<name>H5SI44_9ZZZZ</name>
<dbReference type="EMBL" id="AP011730">
    <property type="protein sequence ID" value="BAL55830.1"/>
    <property type="molecule type" value="Genomic_DNA"/>
</dbReference>
<gene>
    <name evidence="4" type="ORF">HGMM_F31F10C20</name>
</gene>
<dbReference type="PANTHER" id="PTHR39198">
    <property type="entry name" value="HYPOTHETICAL MEMBRANE PROTEIN, CONSERVED"/>
    <property type="match status" value="1"/>
</dbReference>
<keyword evidence="1" id="KW-0812">Transmembrane</keyword>
<organism evidence="4">
    <name type="scientific">uncultured prokaryote</name>
    <dbReference type="NCBI Taxonomy" id="198431"/>
    <lineage>
        <taxon>unclassified sequences</taxon>
        <taxon>environmental samples</taxon>
    </lineage>
</organism>
<sequence>MRAVGWIGLAVVLALGVASPGLAAPAFRGLALYTQYPAQTVRAGEPVSLSLTVRNFDLPPQLVSLRVTEIPAGWRARFLAGGRVVQAVSVIPDGEATVTLRLEPPRGVRAGTYRFRVAAQGQGASASLPLEITLGQVLPPRLSLEAELPTLRGPATSTFRYRVTLRNDSDQDQLVQLDAEAPRRFQVNFTLLAQQVTSVPVKAGESREVEVEVSMPQDTPAGTYPITVRAVGGGTSATLRLTAEVTGRPELRVTAPEGRLSGRAYAGSTEPLKVVIKNEGSAPARNVSLSASPPSGWEVTFEPERIDEIPPRGEREVTARVRPSPRAIAGDYMVTITASASEGSASADFRITVLTRTLWGIVGVVLIAAALVVVGQAVSRYGRR</sequence>
<reference evidence="4" key="1">
    <citation type="journal article" date="2005" name="Environ. Microbiol.">
        <title>Genetic and functional properties of uncultivated thermophilic crenarchaeotes from a subsurface gold mine as revealed by analysis of genome fragments.</title>
        <authorList>
            <person name="Nunoura T."/>
            <person name="Hirayama H."/>
            <person name="Takami H."/>
            <person name="Oida H."/>
            <person name="Nishi S."/>
            <person name="Shimamura S."/>
            <person name="Suzuki Y."/>
            <person name="Inagaki F."/>
            <person name="Takai K."/>
            <person name="Nealson K.H."/>
            <person name="Horikoshi K."/>
        </authorList>
    </citation>
    <scope>NUCLEOTIDE SEQUENCE</scope>
</reference>
<dbReference type="InterPro" id="IPR013783">
    <property type="entry name" value="Ig-like_fold"/>
</dbReference>
<dbReference type="Pfam" id="PF10633">
    <property type="entry name" value="NPCBM_assoc"/>
    <property type="match status" value="2"/>
</dbReference>
<dbReference type="InterPro" id="IPR032879">
    <property type="entry name" value="FixG_C"/>
</dbReference>
<evidence type="ECO:0000313" key="4">
    <source>
        <dbReference type="EMBL" id="BAL55830.1"/>
    </source>
</evidence>
<feature type="transmembrane region" description="Helical" evidence="1">
    <location>
        <begin position="358"/>
        <end position="378"/>
    </location>
</feature>
<proteinExistence type="predicted"/>
<dbReference type="Pfam" id="PF11614">
    <property type="entry name" value="FixG_C"/>
    <property type="match status" value="1"/>
</dbReference>
<keyword evidence="1" id="KW-1133">Transmembrane helix</keyword>
<keyword evidence="1" id="KW-0472">Membrane</keyword>